<comment type="caution">
    <text evidence="3">The sequence shown here is derived from an EMBL/GenBank/DDBJ whole genome shotgun (WGS) entry which is preliminary data.</text>
</comment>
<sequence>MRTARAMQFPVIGIVIIAAATLPSTDAHAQFACVGTLGASDVSCTNTGATAVPFLQDQLGTFNLTTTSSGLSNGITTTSVDGNVTATNSGINAGMLDTSASGLGNATSNNSGIIGTYISTLTGAGNATSTNSGTVAQDITTSAQDGGKALTNNSGTVSGSIFTSTSINSALVSGSATTNNSGNVGGSIATTADGGGNATTSNSGTIAGILNTQTSNGGAGFGAGTATSINSGTVQFVVTQTSDGGNAVTVNSGSVLNFNGIQTFAIDGGNATTINTGFVNGGIATFTGLSGGTGDATTINAGMVNGNVVSAANDIGNAFLTNTGTIKGNVAVATIDGSAAAYNSGKIFGEVDVFAGNGGTATFTNAGLIDASSSTGVAIDLTQFDSSTRTTLNIMPGSRIVGEIILNGDTSDPFAVGTKVNILSGHDISSVLTFGGSGCGCTTGGLTDTGAVVNVTGGAPYVINGNTVAILDPTSFANADRNVVDVTRTITSLVTSRLTNPAPIGGNVSAAIGFAPSGNVARDMANDAFSGIPALAYASNDRLLLSNPSFTAADGTSVWAQGFGGQRIQQTDAPTLRSVSNFYGGVLGLDKTVQPGLRLGGFIGGGAIDSKIDLNSGDTKSDIFFGGLYGRYAMGSAFLDFSLLGGYSSNDVKRTIANNLVPGGLEYAAGKYNGWFISPEIAYGLKQSLGYNLTLTPSARVRYLAAGFGGYQESGSSTNLTVASRTSHNFEERGELKLTHTTNTTPAEQLQVSGTAGLIALQRVGDSNVSTILLGQSLAFATPGKGSIVGFYAGAGFDWRNATGVSVFGAAEFTAMSDQSQTITGRGGVKVSF</sequence>
<feature type="chain" id="PRO_5003920258" description="Autotransporter domain-containing protein" evidence="1">
    <location>
        <begin position="30"/>
        <end position="833"/>
    </location>
</feature>
<evidence type="ECO:0000259" key="2">
    <source>
        <dbReference type="PROSITE" id="PS51208"/>
    </source>
</evidence>
<keyword evidence="4" id="KW-1185">Reference proteome</keyword>
<dbReference type="AlphaFoldDB" id="K8PJJ1"/>
<dbReference type="Pfam" id="PF03797">
    <property type="entry name" value="Autotransporter"/>
    <property type="match status" value="1"/>
</dbReference>
<dbReference type="eggNOG" id="ENOG50349T1">
    <property type="taxonomic scope" value="Bacteria"/>
</dbReference>
<accession>K8PJJ1</accession>
<evidence type="ECO:0000313" key="4">
    <source>
        <dbReference type="Proteomes" id="UP000001096"/>
    </source>
</evidence>
<dbReference type="PATRIC" id="fig|883078.3.peg.1701"/>
<evidence type="ECO:0000256" key="1">
    <source>
        <dbReference type="SAM" id="SignalP"/>
    </source>
</evidence>
<organism evidence="3 4">
    <name type="scientific">Afipia broomeae ATCC 49717</name>
    <dbReference type="NCBI Taxonomy" id="883078"/>
    <lineage>
        <taxon>Bacteria</taxon>
        <taxon>Pseudomonadati</taxon>
        <taxon>Pseudomonadota</taxon>
        <taxon>Alphaproteobacteria</taxon>
        <taxon>Hyphomicrobiales</taxon>
        <taxon>Nitrobacteraceae</taxon>
        <taxon>Afipia</taxon>
    </lineage>
</organism>
<dbReference type="PROSITE" id="PS51208">
    <property type="entry name" value="AUTOTRANSPORTER"/>
    <property type="match status" value="1"/>
</dbReference>
<dbReference type="SUPFAM" id="SSF103515">
    <property type="entry name" value="Autotransporter"/>
    <property type="match status" value="1"/>
</dbReference>
<feature type="domain" description="Autotransporter" evidence="2">
    <location>
        <begin position="551"/>
        <end position="833"/>
    </location>
</feature>
<proteinExistence type="predicted"/>
<feature type="signal peptide" evidence="1">
    <location>
        <begin position="1"/>
        <end position="29"/>
    </location>
</feature>
<gene>
    <name evidence="3" type="ORF">HMPREF9695_01661</name>
</gene>
<reference evidence="3 4" key="1">
    <citation type="submission" date="2012-04" db="EMBL/GenBank/DDBJ databases">
        <title>The Genome Sequence of Afipia broomeae ATCC 49717.</title>
        <authorList>
            <consortium name="The Broad Institute Genome Sequencing Platform"/>
            <person name="Earl A."/>
            <person name="Ward D."/>
            <person name="Feldgarden M."/>
            <person name="Gevers D."/>
            <person name="Huys G."/>
            <person name="Walker B."/>
            <person name="Young S.K."/>
            <person name="Zeng Q."/>
            <person name="Gargeya S."/>
            <person name="Fitzgerald M."/>
            <person name="Haas B."/>
            <person name="Abouelleil A."/>
            <person name="Alvarado L."/>
            <person name="Arachchi H.M."/>
            <person name="Berlin A."/>
            <person name="Chapman S.B."/>
            <person name="Goldberg J."/>
            <person name="Griggs A."/>
            <person name="Gujja S."/>
            <person name="Hansen M."/>
            <person name="Howarth C."/>
            <person name="Imamovic A."/>
            <person name="Larimer J."/>
            <person name="McCowen C."/>
            <person name="Montmayeur A."/>
            <person name="Murphy C."/>
            <person name="Neiman D."/>
            <person name="Pearson M."/>
            <person name="Priest M."/>
            <person name="Roberts A."/>
            <person name="Saif S."/>
            <person name="Shea T."/>
            <person name="Sisk P."/>
            <person name="Sykes S."/>
            <person name="Wortman J."/>
            <person name="Nusbaum C."/>
            <person name="Birren B."/>
        </authorList>
    </citation>
    <scope>NUCLEOTIDE SEQUENCE [LARGE SCALE GENOMIC DNA]</scope>
    <source>
        <strain evidence="3 4">ATCC 49717</strain>
    </source>
</reference>
<dbReference type="Proteomes" id="UP000001096">
    <property type="component" value="Unassembled WGS sequence"/>
</dbReference>
<dbReference type="InterPro" id="IPR005546">
    <property type="entry name" value="Autotransporte_beta"/>
</dbReference>
<dbReference type="InterPro" id="IPR036709">
    <property type="entry name" value="Autotransporte_beta_dom_sf"/>
</dbReference>
<keyword evidence="1" id="KW-0732">Signal</keyword>
<protein>
    <recommendedName>
        <fullName evidence="2">Autotransporter domain-containing protein</fullName>
    </recommendedName>
</protein>
<dbReference type="SMART" id="SM00869">
    <property type="entry name" value="Autotransporter"/>
    <property type="match status" value="1"/>
</dbReference>
<name>K8PJJ1_9BRAD</name>
<dbReference type="EMBL" id="AGWX01000002">
    <property type="protein sequence ID" value="EKS39700.1"/>
    <property type="molecule type" value="Genomic_DNA"/>
</dbReference>
<evidence type="ECO:0000313" key="3">
    <source>
        <dbReference type="EMBL" id="EKS39700.1"/>
    </source>
</evidence>
<dbReference type="Gene3D" id="2.40.128.130">
    <property type="entry name" value="Autotransporter beta-domain"/>
    <property type="match status" value="1"/>
</dbReference>
<dbReference type="HOGENOM" id="CLU_378865_0_0_5"/>